<dbReference type="AlphaFoldDB" id="A0A0E3QUZ9"/>
<evidence type="ECO:0000313" key="2">
    <source>
        <dbReference type="Proteomes" id="UP000033033"/>
    </source>
</evidence>
<name>A0A0E3QUZ9_METBA</name>
<dbReference type="HOGENOM" id="CLU_2447646_0_0_2"/>
<dbReference type="Proteomes" id="UP000033033">
    <property type="component" value="Chromosome"/>
</dbReference>
<accession>A0A0E3QUZ9</accession>
<gene>
    <name evidence="1" type="ORF">MSBRM_2111</name>
</gene>
<proteinExistence type="predicted"/>
<protein>
    <submittedName>
        <fullName evidence="1">Uncharacterized protein</fullName>
    </submittedName>
</protein>
<keyword evidence="2" id="KW-1185">Reference proteome</keyword>
<dbReference type="EMBL" id="CP009528">
    <property type="protein sequence ID" value="AKB55109.1"/>
    <property type="molecule type" value="Genomic_DNA"/>
</dbReference>
<evidence type="ECO:0000313" key="1">
    <source>
        <dbReference type="EMBL" id="AKB55109.1"/>
    </source>
</evidence>
<organism evidence="1 2">
    <name type="scientific">Methanosarcina barkeri MS</name>
    <dbReference type="NCBI Taxonomy" id="1434108"/>
    <lineage>
        <taxon>Archaea</taxon>
        <taxon>Methanobacteriati</taxon>
        <taxon>Methanobacteriota</taxon>
        <taxon>Stenosarchaea group</taxon>
        <taxon>Methanomicrobia</taxon>
        <taxon>Methanosarcinales</taxon>
        <taxon>Methanosarcinaceae</taxon>
        <taxon>Methanosarcina</taxon>
    </lineage>
</organism>
<sequence length="89" mass="10455">MLKISIKKSSRLSGFYYIFRLAGRTLHIFTNAFESVPTVFTYIVFNRQISFHIQIKRVSNTTHHCHLTVLSRGSVIIIIPTYYYSYFSN</sequence>
<dbReference type="KEGG" id="mby:MSBRM_2111"/>
<reference evidence="1 2" key="1">
    <citation type="submission" date="2014-07" db="EMBL/GenBank/DDBJ databases">
        <title>Methanogenic archaea and the global carbon cycle.</title>
        <authorList>
            <person name="Henriksen J.R."/>
            <person name="Luke J."/>
            <person name="Reinhart S."/>
            <person name="Benedict M.N."/>
            <person name="Youngblut N.D."/>
            <person name="Metcalf M.E."/>
            <person name="Whitaker R.J."/>
            <person name="Metcalf W.W."/>
        </authorList>
    </citation>
    <scope>NUCLEOTIDE SEQUENCE [LARGE SCALE GENOMIC DNA]</scope>
    <source>
        <strain evidence="1 2">MS</strain>
    </source>
</reference>